<evidence type="ECO:0008006" key="4">
    <source>
        <dbReference type="Google" id="ProtNLM"/>
    </source>
</evidence>
<dbReference type="AlphaFoldDB" id="A0A6V7HB24"/>
<dbReference type="PANTHER" id="PTHR12832:SF11">
    <property type="entry name" value="LD23868P"/>
    <property type="match status" value="1"/>
</dbReference>
<evidence type="ECO:0000313" key="2">
    <source>
        <dbReference type="EMBL" id="CAD1476228.1"/>
    </source>
</evidence>
<comment type="caution">
    <text evidence="2">The sequence shown here is derived from an EMBL/GenBank/DDBJ whole genome shotgun (WGS) entry which is preliminary data.</text>
</comment>
<accession>A0A6V7HB24</accession>
<dbReference type="OrthoDB" id="276323at2759"/>
<evidence type="ECO:0000256" key="1">
    <source>
        <dbReference type="ARBA" id="ARBA00010954"/>
    </source>
</evidence>
<keyword evidence="3" id="KW-1185">Reference proteome</keyword>
<sequence>QNLTSFSSIPIAFKCQLFLSADHAITKQIMPNRKQKMENDEEQKYNIKEASTSVPVGYQSDSHLETEEENVKGPKTSNFMVGGLIGASPPKFVSLEEIIKAANGMKNMALAHEIAVDKNFQLQKLEPDDGTFHRKVKEIMHKAFWNLLAEQLDEDPPNYTQALVLLKEIKETLDELVLPHHAKIRENLNEVLDEDLIKQQAENCVLNFHHYAQYVISIMSKVCAPVRDEKIRELSQKTDVIEIFKGIMEVLQLMRLDLANFTITMMRPNIVASSIEYEKAKFAEFLKVNTNGLQFTEKWLLRHFDSINVSSSSSDINTVRQLTHCLLTEAYLDLLEWDFSPNAETLMLDQSRLLELRDKTSRLSIIGSAILLVNNAVGAPILGVSSFKKNIKQHLSVLLESVHSNKDLESIIPNIVLQVKTDLKITLEEINAIPLSSEIETLLEGQILDLINPEHKIRHLINLRIRQFLQKIILSQTAAPQQVPPGLSSLQEELTAIVAQFLILISHNRSVFGEYYQEIVTNALIKKETKNNKDMSAIHTMD</sequence>
<dbReference type="InterPro" id="IPR008862">
    <property type="entry name" value="Tcp11"/>
</dbReference>
<reference evidence="2" key="1">
    <citation type="submission" date="2020-07" db="EMBL/GenBank/DDBJ databases">
        <authorList>
            <person name="Nazaruddin N."/>
        </authorList>
    </citation>
    <scope>NUCLEOTIDE SEQUENCE</scope>
</reference>
<gene>
    <name evidence="2" type="ORF">MHI_LOCUS628604</name>
</gene>
<protein>
    <recommendedName>
        <fullName evidence="4">T-complex protein 11-like protein 1</fullName>
    </recommendedName>
</protein>
<name>A0A6V7HB24_9HYME</name>
<evidence type="ECO:0000313" key="3">
    <source>
        <dbReference type="Proteomes" id="UP000752696"/>
    </source>
</evidence>
<organism evidence="2 3">
    <name type="scientific">Heterotrigona itama</name>
    <dbReference type="NCBI Taxonomy" id="395501"/>
    <lineage>
        <taxon>Eukaryota</taxon>
        <taxon>Metazoa</taxon>
        <taxon>Ecdysozoa</taxon>
        <taxon>Arthropoda</taxon>
        <taxon>Hexapoda</taxon>
        <taxon>Insecta</taxon>
        <taxon>Pterygota</taxon>
        <taxon>Neoptera</taxon>
        <taxon>Endopterygota</taxon>
        <taxon>Hymenoptera</taxon>
        <taxon>Apocrita</taxon>
        <taxon>Aculeata</taxon>
        <taxon>Apoidea</taxon>
        <taxon>Anthophila</taxon>
        <taxon>Apidae</taxon>
        <taxon>Heterotrigona</taxon>
    </lineage>
</organism>
<feature type="non-terminal residue" evidence="2">
    <location>
        <position position="542"/>
    </location>
</feature>
<feature type="non-terminal residue" evidence="2">
    <location>
        <position position="1"/>
    </location>
</feature>
<dbReference type="EMBL" id="CAJDYZ010009141">
    <property type="protein sequence ID" value="CAD1476228.1"/>
    <property type="molecule type" value="Genomic_DNA"/>
</dbReference>
<dbReference type="Proteomes" id="UP000752696">
    <property type="component" value="Unassembled WGS sequence"/>
</dbReference>
<dbReference type="PANTHER" id="PTHR12832">
    <property type="entry name" value="TESTIS-SPECIFIC PROTEIN PBS13 T-COMPLEX 11"/>
    <property type="match status" value="1"/>
</dbReference>
<dbReference type="Pfam" id="PF05794">
    <property type="entry name" value="Tcp11"/>
    <property type="match status" value="1"/>
</dbReference>
<dbReference type="GO" id="GO:0007165">
    <property type="term" value="P:signal transduction"/>
    <property type="evidence" value="ECO:0007669"/>
    <property type="project" value="TreeGrafter"/>
</dbReference>
<proteinExistence type="inferred from homology"/>
<comment type="similarity">
    <text evidence="1">Belongs to the TCP11 family.</text>
</comment>